<dbReference type="InterPro" id="IPR011621">
    <property type="entry name" value="Metal-dep_PHydrolase_7TM_intra"/>
</dbReference>
<feature type="transmembrane region" description="Helical" evidence="1">
    <location>
        <begin position="14"/>
        <end position="32"/>
    </location>
</feature>
<protein>
    <recommendedName>
        <fullName evidence="6">Phosphohydrolase</fullName>
    </recommendedName>
</protein>
<dbReference type="Pfam" id="PF07698">
    <property type="entry name" value="7TM-7TMR_HD"/>
    <property type="match status" value="1"/>
</dbReference>
<evidence type="ECO:0000256" key="1">
    <source>
        <dbReference type="SAM" id="Phobius"/>
    </source>
</evidence>
<dbReference type="Proteomes" id="UP001501302">
    <property type="component" value="Unassembled WGS sequence"/>
</dbReference>
<keyword evidence="1" id="KW-0472">Membrane</keyword>
<feature type="domain" description="Metal-dependent phosphohydrolase 7TM extracellular" evidence="2">
    <location>
        <begin position="51"/>
        <end position="251"/>
    </location>
</feature>
<feature type="transmembrane region" description="Helical" evidence="1">
    <location>
        <begin position="298"/>
        <end position="318"/>
    </location>
</feature>
<gene>
    <name evidence="4" type="ORF">GCM10023314_27000</name>
</gene>
<feature type="domain" description="Metal-dependent phosphohydrolase 7TM intracellular" evidence="3">
    <location>
        <begin position="266"/>
        <end position="370"/>
    </location>
</feature>
<name>A0ABP9GT10_9FLAO</name>
<evidence type="ECO:0000259" key="3">
    <source>
        <dbReference type="Pfam" id="PF07698"/>
    </source>
</evidence>
<proteinExistence type="predicted"/>
<feature type="transmembrane region" description="Helical" evidence="1">
    <location>
        <begin position="266"/>
        <end position="286"/>
    </location>
</feature>
<reference evidence="5" key="1">
    <citation type="journal article" date="2019" name="Int. J. Syst. Evol. Microbiol.">
        <title>The Global Catalogue of Microorganisms (GCM) 10K type strain sequencing project: providing services to taxonomists for standard genome sequencing and annotation.</title>
        <authorList>
            <consortium name="The Broad Institute Genomics Platform"/>
            <consortium name="The Broad Institute Genome Sequencing Center for Infectious Disease"/>
            <person name="Wu L."/>
            <person name="Ma J."/>
        </authorList>
    </citation>
    <scope>NUCLEOTIDE SEQUENCE [LARGE SCALE GENOMIC DNA]</scope>
    <source>
        <strain evidence="5">JCM 18285</strain>
    </source>
</reference>
<dbReference type="Pfam" id="PF07697">
    <property type="entry name" value="7TMR-HDED"/>
    <property type="match status" value="1"/>
</dbReference>
<dbReference type="InterPro" id="IPR011624">
    <property type="entry name" value="Metal-dep_PHydrolase_7TM_extra"/>
</dbReference>
<organism evidence="4 5">
    <name type="scientific">Algibacter agarivorans</name>
    <dbReference type="NCBI Taxonomy" id="1109741"/>
    <lineage>
        <taxon>Bacteria</taxon>
        <taxon>Pseudomonadati</taxon>
        <taxon>Bacteroidota</taxon>
        <taxon>Flavobacteriia</taxon>
        <taxon>Flavobacteriales</taxon>
        <taxon>Flavobacteriaceae</taxon>
        <taxon>Algibacter</taxon>
    </lineage>
</organism>
<dbReference type="InterPro" id="IPR052722">
    <property type="entry name" value="PgpH_phosphodiesterase"/>
</dbReference>
<comment type="caution">
    <text evidence="4">The sequence shown here is derived from an EMBL/GenBank/DDBJ whole genome shotgun (WGS) entry which is preliminary data.</text>
</comment>
<feature type="transmembrane region" description="Helical" evidence="1">
    <location>
        <begin position="324"/>
        <end position="341"/>
    </location>
</feature>
<sequence length="377" mass="43696">MKDFINKLYKNHSLIYKGLLFICTTFLIVYLFPKSGKFKYDFEKGKPWQSENLQAPFDFAIKKTDAEITSEKKELDDNSVLYFDIDSAIENKVRASFVAEFKNVFSDSIPKRISDTLYKVGESIISELYAFGVLSENYDFSKDKTIAILDGREKKQDGYFSNLIKQDELSSVIDEILVKNNLAEYKENFIALFFDIVEPNIIFNKSFTDKVLQDEFAKISYTRGSVAKETLIVSKGEVIEGDKYQILKSLQSEYESQVWNEANYNWVLFAYTLLVALALLMLLLFLRKYRVSVFENNTKVTFIFFNISLMIFITTLVVNYDSKYIYIVPICILPLVFKAFFDARLGLFAHVLTVLLLGFVVPNSYEYMFLHNSVLND</sequence>
<keyword evidence="1" id="KW-1133">Transmembrane helix</keyword>
<keyword evidence="1" id="KW-0812">Transmembrane</keyword>
<accession>A0ABP9GT10</accession>
<evidence type="ECO:0000313" key="5">
    <source>
        <dbReference type="Proteomes" id="UP001501302"/>
    </source>
</evidence>
<dbReference type="PANTHER" id="PTHR36442">
    <property type="entry name" value="CYCLIC-DI-AMP PHOSPHODIESTERASE PGPH"/>
    <property type="match status" value="1"/>
</dbReference>
<evidence type="ECO:0008006" key="6">
    <source>
        <dbReference type="Google" id="ProtNLM"/>
    </source>
</evidence>
<dbReference type="PANTHER" id="PTHR36442:SF1">
    <property type="entry name" value="CYCLIC-DI-AMP PHOSPHODIESTERASE PGPH"/>
    <property type="match status" value="1"/>
</dbReference>
<feature type="transmembrane region" description="Helical" evidence="1">
    <location>
        <begin position="348"/>
        <end position="365"/>
    </location>
</feature>
<evidence type="ECO:0000259" key="2">
    <source>
        <dbReference type="Pfam" id="PF07697"/>
    </source>
</evidence>
<evidence type="ECO:0000313" key="4">
    <source>
        <dbReference type="EMBL" id="GAA4952180.1"/>
    </source>
</evidence>
<dbReference type="RefSeq" id="WP_345192868.1">
    <property type="nucleotide sequence ID" value="NZ_BAABJJ010000039.1"/>
</dbReference>
<dbReference type="EMBL" id="BAABJJ010000039">
    <property type="protein sequence ID" value="GAA4952180.1"/>
    <property type="molecule type" value="Genomic_DNA"/>
</dbReference>
<keyword evidence="5" id="KW-1185">Reference proteome</keyword>